<feature type="domain" description="Ubiquitin-like" evidence="1">
    <location>
        <begin position="42"/>
        <end position="111"/>
    </location>
</feature>
<dbReference type="PROSITE" id="PS50053">
    <property type="entry name" value="UBIQUITIN_2"/>
    <property type="match status" value="1"/>
</dbReference>
<dbReference type="Proteomes" id="UP001642409">
    <property type="component" value="Unassembled WGS sequence"/>
</dbReference>
<sequence>MGWKIGEQLGIRVCTIILFLYKSRCVKPFGSQPLPSNADHSQEPNWKNITLDVEPADTIQNLKGKIQDKEAIPPDQQRLILPKAARRHSLSPTTTSRKEATIHLVLRLRGGF</sequence>
<gene>
    <name evidence="2" type="ORF">HINF_LOCUS22936</name>
</gene>
<reference evidence="2 3" key="1">
    <citation type="submission" date="2024-07" db="EMBL/GenBank/DDBJ databases">
        <authorList>
            <person name="Akdeniz Z."/>
        </authorList>
    </citation>
    <scope>NUCLEOTIDE SEQUENCE [LARGE SCALE GENOMIC DNA]</scope>
</reference>
<dbReference type="InterPro" id="IPR019956">
    <property type="entry name" value="Ubiquitin_dom"/>
</dbReference>
<name>A0ABP1IAW6_9EUKA</name>
<evidence type="ECO:0000313" key="2">
    <source>
        <dbReference type="EMBL" id="CAL6011667.1"/>
    </source>
</evidence>
<dbReference type="Pfam" id="PF00240">
    <property type="entry name" value="ubiquitin"/>
    <property type="match status" value="1"/>
</dbReference>
<proteinExistence type="predicted"/>
<evidence type="ECO:0000259" key="1">
    <source>
        <dbReference type="PROSITE" id="PS50053"/>
    </source>
</evidence>
<dbReference type="InterPro" id="IPR050158">
    <property type="entry name" value="Ubiquitin_ubiquitin-like"/>
</dbReference>
<protein>
    <submittedName>
        <fullName evidence="2">Ubiquitin</fullName>
    </submittedName>
</protein>
<organism evidence="2 3">
    <name type="scientific">Hexamita inflata</name>
    <dbReference type="NCBI Taxonomy" id="28002"/>
    <lineage>
        <taxon>Eukaryota</taxon>
        <taxon>Metamonada</taxon>
        <taxon>Diplomonadida</taxon>
        <taxon>Hexamitidae</taxon>
        <taxon>Hexamitinae</taxon>
        <taxon>Hexamita</taxon>
    </lineage>
</organism>
<evidence type="ECO:0000313" key="3">
    <source>
        <dbReference type="Proteomes" id="UP001642409"/>
    </source>
</evidence>
<dbReference type="SMART" id="SM00213">
    <property type="entry name" value="UBQ"/>
    <property type="match status" value="1"/>
</dbReference>
<comment type="caution">
    <text evidence="2">The sequence shown here is derived from an EMBL/GenBank/DDBJ whole genome shotgun (WGS) entry which is preliminary data.</text>
</comment>
<dbReference type="InterPro" id="IPR029071">
    <property type="entry name" value="Ubiquitin-like_domsf"/>
</dbReference>
<keyword evidence="3" id="KW-1185">Reference proteome</keyword>
<dbReference type="PANTHER" id="PTHR10666">
    <property type="entry name" value="UBIQUITIN"/>
    <property type="match status" value="1"/>
</dbReference>
<dbReference type="SUPFAM" id="SSF54236">
    <property type="entry name" value="Ubiquitin-like"/>
    <property type="match status" value="1"/>
</dbReference>
<dbReference type="InterPro" id="IPR000626">
    <property type="entry name" value="Ubiquitin-like_dom"/>
</dbReference>
<dbReference type="Gene3D" id="3.10.20.90">
    <property type="entry name" value="Phosphatidylinositol 3-kinase Catalytic Subunit, Chain A, domain 1"/>
    <property type="match status" value="1"/>
</dbReference>
<dbReference type="EMBL" id="CAXDID020000064">
    <property type="protein sequence ID" value="CAL6011667.1"/>
    <property type="molecule type" value="Genomic_DNA"/>
</dbReference>
<dbReference type="PRINTS" id="PR00348">
    <property type="entry name" value="UBIQUITIN"/>
</dbReference>
<accession>A0ABP1IAW6</accession>